<protein>
    <submittedName>
        <fullName evidence="1">Uncharacterized protein</fullName>
    </submittedName>
</protein>
<proteinExistence type="predicted"/>
<comment type="caution">
    <text evidence="1">The sequence shown here is derived from an EMBL/GenBank/DDBJ whole genome shotgun (WGS) entry which is preliminary data.</text>
</comment>
<dbReference type="AlphaFoldDB" id="A0A8H6ATF7"/>
<reference evidence="1 2" key="1">
    <citation type="journal article" date="2020" name="Phytopathology">
        <title>A high-quality genome resource of Botrytis fragariae, a new and rapidly spreading fungal pathogen causing strawberry gray mold in the U.S.A.</title>
        <authorList>
            <person name="Wu Y."/>
            <person name="Saski C.A."/>
            <person name="Schnabel G."/>
            <person name="Xiao S."/>
            <person name="Hu M."/>
        </authorList>
    </citation>
    <scope>NUCLEOTIDE SEQUENCE [LARGE SCALE GENOMIC DNA]</scope>
    <source>
        <strain evidence="1 2">BVB16</strain>
    </source>
</reference>
<evidence type="ECO:0000313" key="1">
    <source>
        <dbReference type="EMBL" id="KAF5873169.1"/>
    </source>
</evidence>
<dbReference type="RefSeq" id="XP_037192115.1">
    <property type="nucleotide sequence ID" value="XM_037338809.1"/>
</dbReference>
<sequence>MVHACAPVRLLGSGFGGTYPAAEEIQSLGLIESLENNLRTLCPPYGPPAGTLKQTIDAHWDIAVLATEGVVDVLIDGLSFDERGATEEIAEGYWIVVVEEASGTSALEENDDVFEEAITKLWTEEETELVEEMELMLELAPVPL</sequence>
<dbReference type="EMBL" id="JABFCT010000009">
    <property type="protein sequence ID" value="KAF5873169.1"/>
    <property type="molecule type" value="Genomic_DNA"/>
</dbReference>
<keyword evidence="2" id="KW-1185">Reference proteome</keyword>
<organism evidence="1 2">
    <name type="scientific">Botrytis fragariae</name>
    <dbReference type="NCBI Taxonomy" id="1964551"/>
    <lineage>
        <taxon>Eukaryota</taxon>
        <taxon>Fungi</taxon>
        <taxon>Dikarya</taxon>
        <taxon>Ascomycota</taxon>
        <taxon>Pezizomycotina</taxon>
        <taxon>Leotiomycetes</taxon>
        <taxon>Helotiales</taxon>
        <taxon>Sclerotiniaceae</taxon>
        <taxon>Botrytis</taxon>
    </lineage>
</organism>
<dbReference type="GeneID" id="59262501"/>
<gene>
    <name evidence="1" type="ORF">Bfra_008447</name>
</gene>
<dbReference type="Proteomes" id="UP000531561">
    <property type="component" value="Unassembled WGS sequence"/>
</dbReference>
<accession>A0A8H6ATF7</accession>
<evidence type="ECO:0000313" key="2">
    <source>
        <dbReference type="Proteomes" id="UP000531561"/>
    </source>
</evidence>
<name>A0A8H6ATF7_9HELO</name>